<dbReference type="Pfam" id="PF01292">
    <property type="entry name" value="Ni_hydr_CYTB"/>
    <property type="match status" value="1"/>
</dbReference>
<dbReference type="InterPro" id="IPR052168">
    <property type="entry name" value="Cytochrome_b561_oxidase"/>
</dbReference>
<evidence type="ECO:0000256" key="6">
    <source>
        <dbReference type="ARBA" id="ARBA00022692"/>
    </source>
</evidence>
<evidence type="ECO:0000256" key="7">
    <source>
        <dbReference type="ARBA" id="ARBA00022723"/>
    </source>
</evidence>
<dbReference type="GO" id="GO:0009055">
    <property type="term" value="F:electron transfer activity"/>
    <property type="evidence" value="ECO:0007669"/>
    <property type="project" value="InterPro"/>
</dbReference>
<evidence type="ECO:0000256" key="3">
    <source>
        <dbReference type="ARBA" id="ARBA00022448"/>
    </source>
</evidence>
<gene>
    <name evidence="15" type="ORF">MED297_11555</name>
</gene>
<feature type="transmembrane region" description="Helical" evidence="13">
    <location>
        <begin position="12"/>
        <end position="33"/>
    </location>
</feature>
<dbReference type="Gene3D" id="1.20.950.20">
    <property type="entry name" value="Transmembrane di-heme cytochromes, Chain C"/>
    <property type="match status" value="1"/>
</dbReference>
<evidence type="ECO:0000256" key="5">
    <source>
        <dbReference type="ARBA" id="ARBA00022617"/>
    </source>
</evidence>
<dbReference type="GO" id="GO:0046872">
    <property type="term" value="F:metal ion binding"/>
    <property type="evidence" value="ECO:0007669"/>
    <property type="project" value="UniProtKB-KW"/>
</dbReference>
<keyword evidence="11 13" id="KW-0472">Membrane</keyword>
<evidence type="ECO:0000259" key="14">
    <source>
        <dbReference type="Pfam" id="PF01292"/>
    </source>
</evidence>
<dbReference type="Proteomes" id="UP000005953">
    <property type="component" value="Unassembled WGS sequence"/>
</dbReference>
<evidence type="ECO:0000313" key="15">
    <source>
        <dbReference type="EMBL" id="EAR10649.1"/>
    </source>
</evidence>
<keyword evidence="16" id="KW-1185">Reference proteome</keyword>
<evidence type="ECO:0000256" key="1">
    <source>
        <dbReference type="ARBA" id="ARBA00001970"/>
    </source>
</evidence>
<sequence length="176" mass="19255">MTAVTSSRLSRLTIGLHWFIAIGFMALLVSGLIMENMDRGPAQFQLMNAHKSLGSLFFLVAAFRVGYRMLTGFPTELSNKPRWQASMAHGVHWVLLAATVLVPLSGIAMTLGNGFGYEVFGMTLVERGEPIVWLRDMGRAVHGAAPKVMIAVIVLHTVAAIRQQFVDGSLSRMLGR</sequence>
<feature type="transmembrane region" description="Helical" evidence="13">
    <location>
        <begin position="53"/>
        <end position="70"/>
    </location>
</feature>
<keyword evidence="3" id="KW-0813">Transport</keyword>
<keyword evidence="4" id="KW-1003">Cell membrane</keyword>
<comment type="subcellular location">
    <subcellularLocation>
        <location evidence="2">Cell membrane</location>
        <topology evidence="2">Multi-pass membrane protein</topology>
    </subcellularLocation>
</comment>
<proteinExistence type="inferred from homology"/>
<evidence type="ECO:0000256" key="2">
    <source>
        <dbReference type="ARBA" id="ARBA00004651"/>
    </source>
</evidence>
<keyword evidence="9 13" id="KW-1133">Transmembrane helix</keyword>
<keyword evidence="10" id="KW-0408">Iron</keyword>
<comment type="caution">
    <text evidence="15">The sequence shown here is derived from an EMBL/GenBank/DDBJ whole genome shotgun (WGS) entry which is preliminary data.</text>
</comment>
<keyword evidence="7" id="KW-0479">Metal-binding</keyword>
<comment type="cofactor">
    <cofactor evidence="1">
        <name>heme b</name>
        <dbReference type="ChEBI" id="CHEBI:60344"/>
    </cofactor>
</comment>
<dbReference type="OrthoDB" id="9793784at2"/>
<dbReference type="STRING" id="314283.MED297_11555"/>
<keyword evidence="8" id="KW-0249">Electron transport</keyword>
<evidence type="ECO:0000256" key="4">
    <source>
        <dbReference type="ARBA" id="ARBA00022475"/>
    </source>
</evidence>
<reference evidence="15 16" key="1">
    <citation type="submission" date="2006-02" db="EMBL/GenBank/DDBJ databases">
        <authorList>
            <person name="Pinhassi J."/>
            <person name="Pedros-Alio C."/>
            <person name="Ferriera S."/>
            <person name="Johnson J."/>
            <person name="Kravitz S."/>
            <person name="Halpern A."/>
            <person name="Remington K."/>
            <person name="Beeson K."/>
            <person name="Tran B."/>
            <person name="Rogers Y.-H."/>
            <person name="Friedman R."/>
            <person name="Venter J.C."/>
        </authorList>
    </citation>
    <scope>NUCLEOTIDE SEQUENCE [LARGE SCALE GENOMIC DNA]</scope>
    <source>
        <strain evidence="15 16">MED297</strain>
    </source>
</reference>
<evidence type="ECO:0000256" key="11">
    <source>
        <dbReference type="ARBA" id="ARBA00023136"/>
    </source>
</evidence>
<evidence type="ECO:0000256" key="9">
    <source>
        <dbReference type="ARBA" id="ARBA00022989"/>
    </source>
</evidence>
<name>A4BB36_9GAMM</name>
<evidence type="ECO:0000256" key="8">
    <source>
        <dbReference type="ARBA" id="ARBA00022982"/>
    </source>
</evidence>
<dbReference type="GO" id="GO:0020037">
    <property type="term" value="F:heme binding"/>
    <property type="evidence" value="ECO:0007669"/>
    <property type="project" value="TreeGrafter"/>
</dbReference>
<evidence type="ECO:0000256" key="13">
    <source>
        <dbReference type="SAM" id="Phobius"/>
    </source>
</evidence>
<dbReference type="EMBL" id="AAOE01000003">
    <property type="protein sequence ID" value="EAR10649.1"/>
    <property type="molecule type" value="Genomic_DNA"/>
</dbReference>
<dbReference type="InterPro" id="IPR016174">
    <property type="entry name" value="Di-haem_cyt_TM"/>
</dbReference>
<feature type="domain" description="Cytochrome b561 bacterial/Ni-hydrogenase" evidence="14">
    <location>
        <begin position="9"/>
        <end position="175"/>
    </location>
</feature>
<dbReference type="GO" id="GO:0005886">
    <property type="term" value="C:plasma membrane"/>
    <property type="evidence" value="ECO:0007669"/>
    <property type="project" value="UniProtKB-SubCell"/>
</dbReference>
<comment type="similarity">
    <text evidence="12">Belongs to the cytochrome b561 family.</text>
</comment>
<protein>
    <submittedName>
        <fullName evidence="15">Cytochrome b561, putative</fullName>
    </submittedName>
</protein>
<dbReference type="InterPro" id="IPR011577">
    <property type="entry name" value="Cyt_b561_bac/Ni-Hgenase"/>
</dbReference>
<dbReference type="GO" id="GO:0022904">
    <property type="term" value="P:respiratory electron transport chain"/>
    <property type="evidence" value="ECO:0007669"/>
    <property type="project" value="InterPro"/>
</dbReference>
<evidence type="ECO:0000256" key="10">
    <source>
        <dbReference type="ARBA" id="ARBA00023004"/>
    </source>
</evidence>
<evidence type="ECO:0000313" key="16">
    <source>
        <dbReference type="Proteomes" id="UP000005953"/>
    </source>
</evidence>
<organism evidence="15 16">
    <name type="scientific">Reinekea blandensis MED297</name>
    <dbReference type="NCBI Taxonomy" id="314283"/>
    <lineage>
        <taxon>Bacteria</taxon>
        <taxon>Pseudomonadati</taxon>
        <taxon>Pseudomonadota</taxon>
        <taxon>Gammaproteobacteria</taxon>
        <taxon>Oceanospirillales</taxon>
        <taxon>Saccharospirillaceae</taxon>
        <taxon>Reinekea</taxon>
    </lineage>
</organism>
<dbReference type="AlphaFoldDB" id="A4BB36"/>
<dbReference type="SUPFAM" id="SSF81342">
    <property type="entry name" value="Transmembrane di-heme cytochromes"/>
    <property type="match status" value="1"/>
</dbReference>
<dbReference type="PANTHER" id="PTHR30529:SF7">
    <property type="entry name" value="CYTOCHROME B561 BACTERIAL_NI-HYDROGENASE DOMAIN-CONTAINING PROTEIN"/>
    <property type="match status" value="1"/>
</dbReference>
<accession>A4BB36</accession>
<dbReference type="PANTHER" id="PTHR30529">
    <property type="entry name" value="CYTOCHROME B561"/>
    <property type="match status" value="1"/>
</dbReference>
<keyword evidence="5" id="KW-0349">Heme</keyword>
<evidence type="ECO:0000256" key="12">
    <source>
        <dbReference type="ARBA" id="ARBA00037975"/>
    </source>
</evidence>
<dbReference type="RefSeq" id="WP_008041921.1">
    <property type="nucleotide sequence ID" value="NZ_CH724149.1"/>
</dbReference>
<feature type="transmembrane region" description="Helical" evidence="13">
    <location>
        <begin position="91"/>
        <end position="112"/>
    </location>
</feature>
<dbReference type="HOGENOM" id="CLU_095321_4_1_6"/>
<keyword evidence="6 13" id="KW-0812">Transmembrane</keyword>
<feature type="transmembrane region" description="Helical" evidence="13">
    <location>
        <begin position="144"/>
        <end position="162"/>
    </location>
</feature>